<dbReference type="STRING" id="35722.A0A0B7N8Y1"/>
<accession>A0A0B7N8Y1</accession>
<reference evidence="2 3" key="1">
    <citation type="submission" date="2014-09" db="EMBL/GenBank/DDBJ databases">
        <authorList>
            <person name="Ellenberger Sabrina"/>
        </authorList>
    </citation>
    <scope>NUCLEOTIDE SEQUENCE [LARGE SCALE GENOMIC DNA]</scope>
    <source>
        <strain evidence="2 3">CBS 412.66</strain>
    </source>
</reference>
<dbReference type="OrthoDB" id="2258791at2759"/>
<keyword evidence="1" id="KW-1133">Transmembrane helix</keyword>
<sequence>MLKNEGLRVFHVDLQNADIGSIDRTYHMSAVIAVLITLTALISFVSITRLLLFHIKLAKMNITTIEYLNMPTYKSDSDSDFTDDDDEYDDADYDSDYYYSEARVWKESSPKPCYKWPIYRLYRMVAHKLRRAWIVTLRAVIPNYHYRRLKNTKRRTCNSFSCCSLSSSSRKKPHLLPTATSHALLKNQSRSTTTKTHDNVNMDDFFATRTIRPTITPSEDENEPNYNDDMGLDLSILEDDEDFVKPKVRTTSNKLARLLDMSEEDTLMRVQQEQRQQQLLASMDIPKEGDALSEL</sequence>
<proteinExistence type="predicted"/>
<keyword evidence="1" id="KW-0472">Membrane</keyword>
<feature type="transmembrane region" description="Helical" evidence="1">
    <location>
        <begin position="30"/>
        <end position="52"/>
    </location>
</feature>
<dbReference type="EMBL" id="LN726131">
    <property type="protein sequence ID" value="CEP11424.1"/>
    <property type="molecule type" value="Genomic_DNA"/>
</dbReference>
<organism evidence="2 3">
    <name type="scientific">Parasitella parasitica</name>
    <dbReference type="NCBI Taxonomy" id="35722"/>
    <lineage>
        <taxon>Eukaryota</taxon>
        <taxon>Fungi</taxon>
        <taxon>Fungi incertae sedis</taxon>
        <taxon>Mucoromycota</taxon>
        <taxon>Mucoromycotina</taxon>
        <taxon>Mucoromycetes</taxon>
        <taxon>Mucorales</taxon>
        <taxon>Mucorineae</taxon>
        <taxon>Mucoraceae</taxon>
        <taxon>Parasitella</taxon>
    </lineage>
</organism>
<keyword evidence="3" id="KW-1185">Reference proteome</keyword>
<name>A0A0B7N8Y1_9FUNG</name>
<evidence type="ECO:0000313" key="2">
    <source>
        <dbReference type="EMBL" id="CEP11424.1"/>
    </source>
</evidence>
<keyword evidence="1" id="KW-0812">Transmembrane</keyword>
<dbReference type="Proteomes" id="UP000054107">
    <property type="component" value="Unassembled WGS sequence"/>
</dbReference>
<evidence type="ECO:0000313" key="3">
    <source>
        <dbReference type="Proteomes" id="UP000054107"/>
    </source>
</evidence>
<dbReference type="AlphaFoldDB" id="A0A0B7N8Y1"/>
<evidence type="ECO:0000256" key="1">
    <source>
        <dbReference type="SAM" id="Phobius"/>
    </source>
</evidence>
<protein>
    <submittedName>
        <fullName evidence="2">Uncharacterized protein</fullName>
    </submittedName>
</protein>
<gene>
    <name evidence="2" type="primary">PARPA_05260.1 scaffold 16736</name>
</gene>